<gene>
    <name evidence="2" type="ORF">WR25_02506</name>
</gene>
<protein>
    <submittedName>
        <fullName evidence="2">Uncharacterized protein</fullName>
    </submittedName>
</protein>
<comment type="caution">
    <text evidence="2">The sequence shown here is derived from an EMBL/GenBank/DDBJ whole genome shotgun (WGS) entry which is preliminary data.</text>
</comment>
<dbReference type="EMBL" id="LIAE01009817">
    <property type="protein sequence ID" value="PAV68100.1"/>
    <property type="molecule type" value="Genomic_DNA"/>
</dbReference>
<keyword evidence="3" id="KW-1185">Reference proteome</keyword>
<sequence>MVSPACRTQRMLPSAGPMSGCKYTSRSKRPACLLLPLRVAPDKGRSGRGDTALSTPATGLARAASTEQDKSPQALEPTPLPAPRASHSAPTRETKRPQAALAANVSPHYSQGHRSAPYFMQFAPSSRFA</sequence>
<feature type="region of interest" description="Disordered" evidence="1">
    <location>
        <begin position="1"/>
        <end position="25"/>
    </location>
</feature>
<name>A0A2A2K2J4_9BILA</name>
<accession>A0A2A2K2J4</accession>
<reference evidence="2 3" key="1">
    <citation type="journal article" date="2017" name="Curr. Biol.">
        <title>Genome architecture and evolution of a unichromosomal asexual nematode.</title>
        <authorList>
            <person name="Fradin H."/>
            <person name="Zegar C."/>
            <person name="Gutwein M."/>
            <person name="Lucas J."/>
            <person name="Kovtun M."/>
            <person name="Corcoran D."/>
            <person name="Baugh L.R."/>
            <person name="Kiontke K."/>
            <person name="Gunsalus K."/>
            <person name="Fitch D.H."/>
            <person name="Piano F."/>
        </authorList>
    </citation>
    <scope>NUCLEOTIDE SEQUENCE [LARGE SCALE GENOMIC DNA]</scope>
    <source>
        <strain evidence="2">PF1309</strain>
    </source>
</reference>
<organism evidence="2 3">
    <name type="scientific">Diploscapter pachys</name>
    <dbReference type="NCBI Taxonomy" id="2018661"/>
    <lineage>
        <taxon>Eukaryota</taxon>
        <taxon>Metazoa</taxon>
        <taxon>Ecdysozoa</taxon>
        <taxon>Nematoda</taxon>
        <taxon>Chromadorea</taxon>
        <taxon>Rhabditida</taxon>
        <taxon>Rhabditina</taxon>
        <taxon>Rhabditomorpha</taxon>
        <taxon>Rhabditoidea</taxon>
        <taxon>Rhabditidae</taxon>
        <taxon>Diploscapter</taxon>
    </lineage>
</organism>
<dbReference type="Proteomes" id="UP000218231">
    <property type="component" value="Unassembled WGS sequence"/>
</dbReference>
<evidence type="ECO:0000256" key="1">
    <source>
        <dbReference type="SAM" id="MobiDB-lite"/>
    </source>
</evidence>
<proteinExistence type="predicted"/>
<feature type="region of interest" description="Disordered" evidence="1">
    <location>
        <begin position="38"/>
        <end position="116"/>
    </location>
</feature>
<evidence type="ECO:0000313" key="2">
    <source>
        <dbReference type="EMBL" id="PAV68100.1"/>
    </source>
</evidence>
<evidence type="ECO:0000313" key="3">
    <source>
        <dbReference type="Proteomes" id="UP000218231"/>
    </source>
</evidence>
<dbReference type="AlphaFoldDB" id="A0A2A2K2J4"/>